<feature type="transmembrane region" description="Helical" evidence="1">
    <location>
        <begin position="302"/>
        <end position="321"/>
    </location>
</feature>
<dbReference type="GO" id="GO:0005886">
    <property type="term" value="C:plasma membrane"/>
    <property type="evidence" value="ECO:0007669"/>
    <property type="project" value="TreeGrafter"/>
</dbReference>
<dbReference type="PANTHER" id="PTHR34980">
    <property type="entry name" value="INNER MEMBRANE PROTEIN-RELATED-RELATED"/>
    <property type="match status" value="1"/>
</dbReference>
<dbReference type="EMBL" id="CP107523">
    <property type="protein sequence ID" value="UYN56662.1"/>
    <property type="molecule type" value="Genomic_DNA"/>
</dbReference>
<keyword evidence="5" id="KW-1185">Reference proteome</keyword>
<dbReference type="EMBL" id="MSSM01000015">
    <property type="protein sequence ID" value="RXT24959.1"/>
    <property type="molecule type" value="Genomic_DNA"/>
</dbReference>
<evidence type="ECO:0000256" key="1">
    <source>
        <dbReference type="SAM" id="Phobius"/>
    </source>
</evidence>
<evidence type="ECO:0000313" key="4">
    <source>
        <dbReference type="Proteomes" id="UP000290475"/>
    </source>
</evidence>
<dbReference type="Proteomes" id="UP000290475">
    <property type="component" value="Unassembled WGS sequence"/>
</dbReference>
<feature type="transmembrane region" description="Helical" evidence="1">
    <location>
        <begin position="232"/>
        <end position="257"/>
    </location>
</feature>
<keyword evidence="1" id="KW-1133">Transmembrane helix</keyword>
<accession>A0A4Q1U0D0</accession>
<dbReference type="RefSeq" id="WP_129301772.1">
    <property type="nucleotide sequence ID" value="NZ_CP074378.1"/>
</dbReference>
<feature type="transmembrane region" description="Helical" evidence="1">
    <location>
        <begin position="123"/>
        <end position="143"/>
    </location>
</feature>
<keyword evidence="1" id="KW-0812">Transmembrane</keyword>
<evidence type="ECO:0000313" key="5">
    <source>
        <dbReference type="Proteomes" id="UP001164790"/>
    </source>
</evidence>
<reference evidence="2 4" key="1">
    <citation type="submission" date="2017-01" db="EMBL/GenBank/DDBJ databases">
        <title>Lactobacillus chiayiensis sp. nov., a lactic acid bacterium isolated from compost.</title>
        <authorList>
            <person name="Huang C.-H."/>
        </authorList>
    </citation>
    <scope>NUCLEOTIDE SEQUENCE [LARGE SCALE GENOMIC DNA]</scope>
    <source>
        <strain evidence="2">Chh01</strain>
        <strain evidence="4">chh01</strain>
    </source>
</reference>
<dbReference type="Proteomes" id="UP001164790">
    <property type="component" value="Chromosome"/>
</dbReference>
<keyword evidence="1" id="KW-0472">Membrane</keyword>
<dbReference type="Pfam" id="PF05656">
    <property type="entry name" value="DUF805"/>
    <property type="match status" value="2"/>
</dbReference>
<reference evidence="3" key="2">
    <citation type="submission" date="2022-10" db="EMBL/GenBank/DDBJ databases">
        <title>Comparative genomic analysis and in-vitro probiotic properties of the potential probiotic L. chiayiensis AACE 3.</title>
        <authorList>
            <person name="Kang X."/>
        </authorList>
    </citation>
    <scope>NUCLEOTIDE SEQUENCE</scope>
    <source>
        <strain evidence="3">AACE 3</strain>
    </source>
</reference>
<evidence type="ECO:0000313" key="2">
    <source>
        <dbReference type="EMBL" id="RXT24959.1"/>
    </source>
</evidence>
<feature type="transmembrane region" description="Helical" evidence="1">
    <location>
        <begin position="190"/>
        <end position="220"/>
    </location>
</feature>
<feature type="transmembrane region" description="Helical" evidence="1">
    <location>
        <begin position="101"/>
        <end position="118"/>
    </location>
</feature>
<evidence type="ECO:0000313" key="3">
    <source>
        <dbReference type="EMBL" id="UYN56662.1"/>
    </source>
</evidence>
<feature type="transmembrane region" description="Helical" evidence="1">
    <location>
        <begin position="62"/>
        <end position="81"/>
    </location>
</feature>
<dbReference type="InterPro" id="IPR008523">
    <property type="entry name" value="DUF805"/>
</dbReference>
<protein>
    <submittedName>
        <fullName evidence="3">DUF805 domain-containing protein</fullName>
    </submittedName>
</protein>
<sequence length="330" mass="36215">MEQENGFWPAIKDFFFRAGDFKGVSSRSQYWWLFLAQVLVGAVAGVLIVVMSTPIFAEPKSFGSQIAQSLLGLLGLGLSYLSFPQLSLTLRRFRDAGVSPWWYVVIVILGLAGPLLTVNGMGFLPIIILPIIAVLANLIVLLLPSREQEVKPFPAQPHAHSTLGVSFGAAVKNLFLRGGDFTGTSSRSQYWWSVLFGVLIVVPTGLFIVLSLIAAFFGIATSNVVKTDPQNVLRILSSLGSGAFILLVLFLVIFYAWSMLALPMLTVSWRRFRDAGVNPWWLVAFYIVNSAVSAFQSSSPNFVLTLIPLIIWIVQIVILALPPKNLGDEQ</sequence>
<feature type="transmembrane region" description="Helical" evidence="1">
    <location>
        <begin position="30"/>
        <end position="50"/>
    </location>
</feature>
<dbReference type="PANTHER" id="PTHR34980:SF2">
    <property type="entry name" value="INNER MEMBRANE PROTEIN YHAH-RELATED"/>
    <property type="match status" value="1"/>
</dbReference>
<organism evidence="2 4">
    <name type="scientific">Lacticaseibacillus chiayiensis</name>
    <dbReference type="NCBI Taxonomy" id="2100821"/>
    <lineage>
        <taxon>Bacteria</taxon>
        <taxon>Bacillati</taxon>
        <taxon>Bacillota</taxon>
        <taxon>Bacilli</taxon>
        <taxon>Lactobacillales</taxon>
        <taxon>Lactobacillaceae</taxon>
        <taxon>Lacticaseibacillus</taxon>
    </lineage>
</organism>
<proteinExistence type="predicted"/>
<name>A0A4Q1U0D0_9LACO</name>
<dbReference type="AlphaFoldDB" id="A0A4Q1U0D0"/>
<feature type="transmembrane region" description="Helical" evidence="1">
    <location>
        <begin position="277"/>
        <end position="295"/>
    </location>
</feature>
<gene>
    <name evidence="2" type="ORF">BVJ53_06845</name>
    <name evidence="3" type="ORF">OFW50_00715</name>
</gene>